<feature type="region of interest" description="Reductase" evidence="18">
    <location>
        <begin position="149"/>
        <end position="396"/>
    </location>
</feature>
<comment type="cofactor">
    <cofactor evidence="15">
        <name>[2Fe-2S] cluster</name>
        <dbReference type="ChEBI" id="CHEBI:190135"/>
    </cofactor>
</comment>
<dbReference type="InterPro" id="IPR017938">
    <property type="entry name" value="Riboflavin_synthase-like_b-brl"/>
</dbReference>
<evidence type="ECO:0000256" key="2">
    <source>
        <dbReference type="ARBA" id="ARBA00008414"/>
    </source>
</evidence>
<name>K7A9V9_9ALTE</name>
<dbReference type="GO" id="GO:0046210">
    <property type="term" value="P:nitric oxide catabolic process"/>
    <property type="evidence" value="ECO:0007669"/>
    <property type="project" value="TreeGrafter"/>
</dbReference>
<comment type="catalytic activity">
    <reaction evidence="16 18">
        <text>2 nitric oxide + NADH + 2 O2 = 2 nitrate + NAD(+) + H(+)</text>
        <dbReference type="Rhea" id="RHEA:19469"/>
        <dbReference type="ChEBI" id="CHEBI:15378"/>
        <dbReference type="ChEBI" id="CHEBI:15379"/>
        <dbReference type="ChEBI" id="CHEBI:16480"/>
        <dbReference type="ChEBI" id="CHEBI:17632"/>
        <dbReference type="ChEBI" id="CHEBI:57540"/>
        <dbReference type="ChEBI" id="CHEBI:57945"/>
        <dbReference type="EC" id="1.14.12.17"/>
    </reaction>
</comment>
<feature type="site" description="Involved in heme-bound ligand stabilization and O-O bond activation" evidence="18">
    <location>
        <position position="29"/>
    </location>
</feature>
<dbReference type="EMBL" id="BAER01000033">
    <property type="protein sequence ID" value="GAC32185.1"/>
    <property type="molecule type" value="Genomic_DNA"/>
</dbReference>
<feature type="binding site" evidence="18">
    <location>
        <position position="190"/>
    </location>
    <ligand>
        <name>FAD</name>
        <dbReference type="ChEBI" id="CHEBI:57692"/>
    </ligand>
</feature>
<dbReference type="GO" id="GO:0071949">
    <property type="term" value="F:FAD binding"/>
    <property type="evidence" value="ECO:0007669"/>
    <property type="project" value="InterPro"/>
</dbReference>
<dbReference type="GO" id="GO:0071500">
    <property type="term" value="P:cellular response to nitrosative stress"/>
    <property type="evidence" value="ECO:0007669"/>
    <property type="project" value="TreeGrafter"/>
</dbReference>
<evidence type="ECO:0000256" key="9">
    <source>
        <dbReference type="ARBA" id="ARBA00022827"/>
    </source>
</evidence>
<keyword evidence="22" id="KW-1185">Reference proteome</keyword>
<feature type="binding site" evidence="18">
    <location>
        <begin position="206"/>
        <end position="209"/>
    </location>
    <ligand>
        <name>FAD</name>
        <dbReference type="ChEBI" id="CHEBI:57692"/>
    </ligand>
</feature>
<dbReference type="Pfam" id="PF00970">
    <property type="entry name" value="FAD_binding_6"/>
    <property type="match status" value="1"/>
</dbReference>
<dbReference type="FunFam" id="2.40.30.10:FF:000034">
    <property type="entry name" value="Flavohemoprotein"/>
    <property type="match status" value="1"/>
</dbReference>
<evidence type="ECO:0000256" key="6">
    <source>
        <dbReference type="ARBA" id="ARBA00022621"/>
    </source>
</evidence>
<dbReference type="Pfam" id="PF00042">
    <property type="entry name" value="Globin"/>
    <property type="match status" value="1"/>
</dbReference>
<dbReference type="InterPro" id="IPR009050">
    <property type="entry name" value="Globin-like_sf"/>
</dbReference>
<dbReference type="SUPFAM" id="SSF52343">
    <property type="entry name" value="Ferredoxin reductase-like, C-terminal NADP-linked domain"/>
    <property type="match status" value="1"/>
</dbReference>
<dbReference type="PANTHER" id="PTHR43396:SF3">
    <property type="entry name" value="FLAVOHEMOPROTEIN"/>
    <property type="match status" value="1"/>
</dbReference>
<evidence type="ECO:0000256" key="10">
    <source>
        <dbReference type="ARBA" id="ARBA00022857"/>
    </source>
</evidence>
<evidence type="ECO:0000313" key="22">
    <source>
        <dbReference type="Proteomes" id="UP000006322"/>
    </source>
</evidence>
<feature type="domain" description="FAD-binding FR-type" evidence="20">
    <location>
        <begin position="152"/>
        <end position="260"/>
    </location>
</feature>
<feature type="active site" description="Charge relay system" evidence="18">
    <location>
        <position position="137"/>
    </location>
</feature>
<keyword evidence="7 18" id="KW-0285">Flavoprotein</keyword>
<gene>
    <name evidence="18 21" type="primary">hmp</name>
    <name evidence="21" type="ORF">GPLA_1270</name>
</gene>
<keyword evidence="11 18" id="KW-0560">Oxidoreductase</keyword>
<keyword evidence="3 18" id="KW-0813">Transport</keyword>
<evidence type="ECO:0000256" key="11">
    <source>
        <dbReference type="ARBA" id="ARBA00023002"/>
    </source>
</evidence>
<comment type="function">
    <text evidence="14 18">Is involved in NO detoxification in an aerobic process, termed nitric oxide dioxygenase (NOD) reaction that utilizes O(2) and NAD(P)H to convert NO to nitrate, which protects the bacterium from various noxious nitrogen compounds. Therefore, plays a central role in the inducible response to nitrosative stress.</text>
</comment>
<dbReference type="EC" id="1.14.12.17" evidence="18"/>
<evidence type="ECO:0000256" key="14">
    <source>
        <dbReference type="ARBA" id="ARBA00025094"/>
    </source>
</evidence>
<dbReference type="InterPro" id="IPR000971">
    <property type="entry name" value="Globin"/>
</dbReference>
<dbReference type="OrthoDB" id="9801223at2"/>
<evidence type="ECO:0000256" key="4">
    <source>
        <dbReference type="ARBA" id="ARBA00022575"/>
    </source>
</evidence>
<comment type="domain">
    <text evidence="18">Consists of two distinct domains; an N-terminal heme-containing oxygen-binding domain and a C-terminal reductase domain with binding sites for FAD and NAD(P)H.</text>
</comment>
<dbReference type="InterPro" id="IPR039261">
    <property type="entry name" value="FNR_nucleotide-bd"/>
</dbReference>
<feature type="binding site" description="proximal binding residue" evidence="18">
    <location>
        <position position="85"/>
    </location>
    <ligand>
        <name>heme b</name>
        <dbReference type="ChEBI" id="CHEBI:60344"/>
    </ligand>
    <ligandPart>
        <name>Fe</name>
        <dbReference type="ChEBI" id="CHEBI:18248"/>
    </ligandPart>
</feature>
<evidence type="ECO:0000256" key="18">
    <source>
        <dbReference type="HAMAP-Rule" id="MF_01252"/>
    </source>
</evidence>
<dbReference type="GO" id="GO:0009636">
    <property type="term" value="P:response to toxic substance"/>
    <property type="evidence" value="ECO:0007669"/>
    <property type="project" value="UniProtKB-KW"/>
</dbReference>
<evidence type="ECO:0000256" key="17">
    <source>
        <dbReference type="ARBA" id="ARBA00049433"/>
    </source>
</evidence>
<proteinExistence type="inferred from homology"/>
<dbReference type="Gene3D" id="1.10.490.10">
    <property type="entry name" value="Globins"/>
    <property type="match status" value="1"/>
</dbReference>
<dbReference type="Gene3D" id="3.40.50.80">
    <property type="entry name" value="Nucleotide-binding domain of ferredoxin-NADP reductase (FNR) module"/>
    <property type="match status" value="1"/>
</dbReference>
<comment type="similarity">
    <text evidence="2 18">Belongs to the globin family. Two-domain flavohemoproteins subfamily.</text>
</comment>
<evidence type="ECO:0000256" key="3">
    <source>
        <dbReference type="ARBA" id="ARBA00022448"/>
    </source>
</evidence>
<dbReference type="GO" id="GO:0005344">
    <property type="term" value="F:oxygen carrier activity"/>
    <property type="evidence" value="ECO:0007669"/>
    <property type="project" value="UniProtKB-UniRule"/>
</dbReference>
<dbReference type="CDD" id="cd06184">
    <property type="entry name" value="flavohem_like_fad_nad_binding"/>
    <property type="match status" value="1"/>
</dbReference>
<sequence>MLSAQTIATVKSTIPLLESAGVAITDHFYQRMFRLNPELKNIFNMANQTNGRQQFALFSAIAAYAKNIDNLGALNEVVERVAHKHTSFFIQPEHYDIVGHHLIETLRELAPDAFTPDVEQAWTEAYGALANIFINREGDLYNQTEQAEGGWLGPRQFKVLSKTPESSLVTSFVLAPVDGEPVVTYKPGQYLGIKVHPKHCEYVEMRQYSLSDKPNSATYRISVKREQGDVHGLVSNYLHESVEQGDVVDVLPPAGDFFLQHRHLPTVLISAGVGLTPMMSMLEAVVDSHPQTPIHFLHACENAQQHSFTQRVADLEKSTPELSAYSWYASQAPEQDNVFSGLMSLAPLAQKLPVNSGNFYICGPTGFMKFIKHQLLDLGVKDAQIHYEVFGPHSDL</sequence>
<keyword evidence="4 18" id="KW-0216">Detoxification</keyword>
<dbReference type="FunFam" id="3.40.50.80:FF:000010">
    <property type="entry name" value="Flavohemoprotein"/>
    <property type="match status" value="1"/>
</dbReference>
<keyword evidence="9 18" id="KW-0274">FAD</keyword>
<dbReference type="InterPro" id="IPR017927">
    <property type="entry name" value="FAD-bd_FR_type"/>
</dbReference>
<organism evidence="21 22">
    <name type="scientific">Paraglaciecola polaris LMG 21857</name>
    <dbReference type="NCBI Taxonomy" id="1129793"/>
    <lineage>
        <taxon>Bacteria</taxon>
        <taxon>Pseudomonadati</taxon>
        <taxon>Pseudomonadota</taxon>
        <taxon>Gammaproteobacteria</taxon>
        <taxon>Alteromonadales</taxon>
        <taxon>Alteromonadaceae</taxon>
        <taxon>Paraglaciecola</taxon>
    </lineage>
</organism>
<dbReference type="Pfam" id="PF00175">
    <property type="entry name" value="NAD_binding_1"/>
    <property type="match status" value="1"/>
</dbReference>
<protein>
    <recommendedName>
        <fullName evidence="18">Flavohemoprotein</fullName>
    </recommendedName>
    <alternativeName>
        <fullName evidence="18">Flavohemoglobin</fullName>
    </alternativeName>
    <alternativeName>
        <fullName evidence="18">Hemoglobin-like protein</fullName>
    </alternativeName>
    <alternativeName>
        <fullName evidence="18">Nitric oxide dioxygenase</fullName>
        <shortName evidence="18">NO oxygenase</shortName>
        <shortName evidence="18">NOD</shortName>
        <ecNumber evidence="18">1.14.12.17</ecNumber>
    </alternativeName>
</protein>
<dbReference type="RefSeq" id="WP_007103984.1">
    <property type="nucleotide sequence ID" value="NZ_BAER01000033.1"/>
</dbReference>
<evidence type="ECO:0000256" key="13">
    <source>
        <dbReference type="ARBA" id="ARBA00023027"/>
    </source>
</evidence>
<evidence type="ECO:0000256" key="8">
    <source>
        <dbReference type="ARBA" id="ARBA00022723"/>
    </source>
</evidence>
<accession>K7A9V9</accession>
<keyword evidence="10 18" id="KW-0521">NADP</keyword>
<evidence type="ECO:0000256" key="5">
    <source>
        <dbReference type="ARBA" id="ARBA00022617"/>
    </source>
</evidence>
<dbReference type="Gene3D" id="2.40.30.10">
    <property type="entry name" value="Translation factors"/>
    <property type="match status" value="1"/>
</dbReference>
<feature type="active site" description="Charge relay system" evidence="18">
    <location>
        <position position="95"/>
    </location>
</feature>
<feature type="binding site" evidence="18">
    <location>
        <begin position="272"/>
        <end position="277"/>
    </location>
    <ligand>
        <name>NADP(+)</name>
        <dbReference type="ChEBI" id="CHEBI:58349"/>
    </ligand>
</feature>
<dbReference type="GO" id="GO:0019825">
    <property type="term" value="F:oxygen binding"/>
    <property type="evidence" value="ECO:0007669"/>
    <property type="project" value="InterPro"/>
</dbReference>
<keyword evidence="8 18" id="KW-0479">Metal-binding</keyword>
<dbReference type="SUPFAM" id="SSF63380">
    <property type="entry name" value="Riboflavin synthase domain-like"/>
    <property type="match status" value="1"/>
</dbReference>
<dbReference type="HAMAP" id="MF_01252">
    <property type="entry name" value="Hmp"/>
    <property type="match status" value="1"/>
</dbReference>
<comment type="similarity">
    <text evidence="1 18">In the C-terminal section; belongs to the flavoprotein pyridine nucleotide cytochrome reductase family.</text>
</comment>
<comment type="cofactor">
    <cofactor evidence="18">
        <name>heme b</name>
        <dbReference type="ChEBI" id="CHEBI:60344"/>
    </cofactor>
    <text evidence="18">Binds 1 heme b (iron(II)-protoporphyrin IX) group per subunit.</text>
</comment>
<dbReference type="PROSITE" id="PS51384">
    <property type="entry name" value="FAD_FR"/>
    <property type="match status" value="1"/>
</dbReference>
<feature type="binding site" evidence="18">
    <location>
        <begin position="389"/>
        <end position="392"/>
    </location>
    <ligand>
        <name>FAD</name>
        <dbReference type="ChEBI" id="CHEBI:57692"/>
    </ligand>
</feature>
<dbReference type="GO" id="GO:0008941">
    <property type="term" value="F:nitric oxide dioxygenase NAD(P)H activity"/>
    <property type="evidence" value="ECO:0007669"/>
    <property type="project" value="UniProtKB-UniRule"/>
</dbReference>
<comment type="caution">
    <text evidence="21">The sequence shown here is derived from an EMBL/GenBank/DDBJ whole genome shotgun (WGS) entry which is preliminary data.</text>
</comment>
<dbReference type="FunFam" id="1.10.490.10:FF:000003">
    <property type="entry name" value="Flavohemoprotein"/>
    <property type="match status" value="1"/>
</dbReference>
<keyword evidence="21" id="KW-0223">Dioxygenase</keyword>
<dbReference type="STRING" id="1129793.GPLA_1270"/>
<feature type="domain" description="Globin" evidence="19">
    <location>
        <begin position="1"/>
        <end position="138"/>
    </location>
</feature>
<keyword evidence="5 18" id="KW-0349">Heme</keyword>
<evidence type="ECO:0000256" key="7">
    <source>
        <dbReference type="ARBA" id="ARBA00022630"/>
    </source>
</evidence>
<dbReference type="PRINTS" id="PR00410">
    <property type="entry name" value="PHEHYDRXLASE"/>
</dbReference>
<feature type="site" description="Influences the redox potential of the prosthetic heme and FAD groups" evidence="18">
    <location>
        <position position="388"/>
    </location>
</feature>
<dbReference type="AlphaFoldDB" id="K7A9V9"/>
<feature type="site" description="Influences the redox potential of the prosthetic heme and FAD groups" evidence="18">
    <location>
        <position position="84"/>
    </location>
</feature>
<keyword evidence="12 18" id="KW-0408">Iron</keyword>
<dbReference type="PROSITE" id="PS01033">
    <property type="entry name" value="GLOBIN"/>
    <property type="match status" value="1"/>
</dbReference>
<evidence type="ECO:0000256" key="16">
    <source>
        <dbReference type="ARBA" id="ARBA00048649"/>
    </source>
</evidence>
<dbReference type="InterPro" id="IPR012292">
    <property type="entry name" value="Globin/Proto"/>
</dbReference>
<evidence type="ECO:0000259" key="19">
    <source>
        <dbReference type="PROSITE" id="PS01033"/>
    </source>
</evidence>
<dbReference type="SUPFAM" id="SSF46458">
    <property type="entry name" value="Globin-like"/>
    <property type="match status" value="1"/>
</dbReference>
<dbReference type="GO" id="GO:0020037">
    <property type="term" value="F:heme binding"/>
    <property type="evidence" value="ECO:0007669"/>
    <property type="project" value="InterPro"/>
</dbReference>
<dbReference type="Proteomes" id="UP000006322">
    <property type="component" value="Unassembled WGS sequence"/>
</dbReference>
<comment type="catalytic activity">
    <reaction evidence="17 18">
        <text>2 nitric oxide + NADPH + 2 O2 = 2 nitrate + NADP(+) + H(+)</text>
        <dbReference type="Rhea" id="RHEA:19465"/>
        <dbReference type="ChEBI" id="CHEBI:15378"/>
        <dbReference type="ChEBI" id="CHEBI:15379"/>
        <dbReference type="ChEBI" id="CHEBI:16480"/>
        <dbReference type="ChEBI" id="CHEBI:17632"/>
        <dbReference type="ChEBI" id="CHEBI:57783"/>
        <dbReference type="ChEBI" id="CHEBI:58349"/>
        <dbReference type="EC" id="1.14.12.17"/>
    </reaction>
</comment>
<dbReference type="CDD" id="cd08922">
    <property type="entry name" value="FHb-globin"/>
    <property type="match status" value="1"/>
</dbReference>
<keyword evidence="6 18" id="KW-0561">Oxygen transport</keyword>
<evidence type="ECO:0000256" key="15">
    <source>
        <dbReference type="ARBA" id="ARBA00034078"/>
    </source>
</evidence>
<dbReference type="InterPro" id="IPR023950">
    <property type="entry name" value="Hmp"/>
</dbReference>
<evidence type="ECO:0000313" key="21">
    <source>
        <dbReference type="EMBL" id="GAC32185.1"/>
    </source>
</evidence>
<evidence type="ECO:0000256" key="12">
    <source>
        <dbReference type="ARBA" id="ARBA00023004"/>
    </source>
</evidence>
<comment type="cofactor">
    <cofactor evidence="18">
        <name>FAD</name>
        <dbReference type="ChEBI" id="CHEBI:57692"/>
    </cofactor>
    <text evidence="18">Binds 1 FAD per subunit.</text>
</comment>
<reference evidence="22" key="1">
    <citation type="journal article" date="2014" name="Environ. Microbiol.">
        <title>Comparative genomics of the marine bacterial genus Glaciecola reveals the high degree of genomic diversity and genomic characteristic for cold adaptation.</title>
        <authorList>
            <person name="Qin Q.L."/>
            <person name="Xie B.B."/>
            <person name="Yu Y."/>
            <person name="Shu Y.L."/>
            <person name="Rong J.C."/>
            <person name="Zhang Y.J."/>
            <person name="Zhao D.L."/>
            <person name="Chen X.L."/>
            <person name="Zhang X.Y."/>
            <person name="Chen B."/>
            <person name="Zhou B.C."/>
            <person name="Zhang Y.Z."/>
        </authorList>
    </citation>
    <scope>NUCLEOTIDE SEQUENCE [LARGE SCALE GENOMIC DNA]</scope>
    <source>
        <strain evidence="22">LMG 21857</strain>
    </source>
</reference>
<dbReference type="InterPro" id="IPR001433">
    <property type="entry name" value="OxRdtase_FAD/NAD-bd"/>
</dbReference>
<keyword evidence="13 18" id="KW-0520">NAD</keyword>
<evidence type="ECO:0000259" key="20">
    <source>
        <dbReference type="PROSITE" id="PS51384"/>
    </source>
</evidence>
<dbReference type="InterPro" id="IPR001709">
    <property type="entry name" value="Flavoprot_Pyr_Nucl_cyt_Rdtase"/>
</dbReference>
<dbReference type="GO" id="GO:0046872">
    <property type="term" value="F:metal ion binding"/>
    <property type="evidence" value="ECO:0007669"/>
    <property type="project" value="UniProtKB-KW"/>
</dbReference>
<dbReference type="NCBIfam" id="NF009805">
    <property type="entry name" value="PRK13289.1"/>
    <property type="match status" value="1"/>
</dbReference>
<dbReference type="PRINTS" id="PR00371">
    <property type="entry name" value="FPNCR"/>
</dbReference>
<dbReference type="InterPro" id="IPR008333">
    <property type="entry name" value="Cbr1-like_FAD-bd_dom"/>
</dbReference>
<dbReference type="PANTHER" id="PTHR43396">
    <property type="entry name" value="FLAVOHEMOPROTEIN"/>
    <property type="match status" value="1"/>
</dbReference>
<evidence type="ECO:0000256" key="1">
    <source>
        <dbReference type="ARBA" id="ARBA00006401"/>
    </source>
</evidence>